<keyword evidence="2 4" id="KW-0732">Signal</keyword>
<evidence type="ECO:0000313" key="7">
    <source>
        <dbReference type="Proteomes" id="UP001500064"/>
    </source>
</evidence>
<proteinExistence type="inferred from homology"/>
<dbReference type="InterPro" id="IPR029058">
    <property type="entry name" value="AB_hydrolase_fold"/>
</dbReference>
<dbReference type="Gene3D" id="3.40.50.1820">
    <property type="entry name" value="alpha/beta hydrolase"/>
    <property type="match status" value="1"/>
</dbReference>
<protein>
    <submittedName>
        <fullName evidence="6">Alpha/beta hydrolase</fullName>
    </submittedName>
</protein>
<dbReference type="InterPro" id="IPR051601">
    <property type="entry name" value="Serine_prot/Carboxylest_S33"/>
</dbReference>
<gene>
    <name evidence="6" type="ORF">GCM10009733_026620</name>
</gene>
<feature type="domain" description="Peptidase S33 tripeptidyl aminopeptidase-like C-terminal" evidence="5">
    <location>
        <begin position="452"/>
        <end position="545"/>
    </location>
</feature>
<dbReference type="Pfam" id="PF08386">
    <property type="entry name" value="Abhydrolase_4"/>
    <property type="match status" value="1"/>
</dbReference>
<evidence type="ECO:0000256" key="1">
    <source>
        <dbReference type="ARBA" id="ARBA00010088"/>
    </source>
</evidence>
<dbReference type="Proteomes" id="UP001500064">
    <property type="component" value="Unassembled WGS sequence"/>
</dbReference>
<name>A0ABN2F3U5_9ACTN</name>
<dbReference type="RefSeq" id="WP_346104518.1">
    <property type="nucleotide sequence ID" value="NZ_BAAAMU010000015.1"/>
</dbReference>
<evidence type="ECO:0000313" key="6">
    <source>
        <dbReference type="EMBL" id="GAA1628549.1"/>
    </source>
</evidence>
<evidence type="ECO:0000256" key="3">
    <source>
        <dbReference type="ARBA" id="ARBA00022801"/>
    </source>
</evidence>
<feature type="chain" id="PRO_5047435900" evidence="4">
    <location>
        <begin position="21"/>
        <end position="550"/>
    </location>
</feature>
<organism evidence="6 7">
    <name type="scientific">Nonomuraea maheshkhaliensis</name>
    <dbReference type="NCBI Taxonomy" id="419590"/>
    <lineage>
        <taxon>Bacteria</taxon>
        <taxon>Bacillati</taxon>
        <taxon>Actinomycetota</taxon>
        <taxon>Actinomycetes</taxon>
        <taxon>Streptosporangiales</taxon>
        <taxon>Streptosporangiaceae</taxon>
        <taxon>Nonomuraea</taxon>
    </lineage>
</organism>
<comment type="similarity">
    <text evidence="1">Belongs to the peptidase S33 family.</text>
</comment>
<dbReference type="PANTHER" id="PTHR43248:SF29">
    <property type="entry name" value="TRIPEPTIDYL AMINOPEPTIDASE"/>
    <property type="match status" value="1"/>
</dbReference>
<evidence type="ECO:0000259" key="5">
    <source>
        <dbReference type="Pfam" id="PF08386"/>
    </source>
</evidence>
<feature type="signal peptide" evidence="4">
    <location>
        <begin position="1"/>
        <end position="20"/>
    </location>
</feature>
<keyword evidence="3 6" id="KW-0378">Hydrolase</keyword>
<dbReference type="GO" id="GO:0016787">
    <property type="term" value="F:hydrolase activity"/>
    <property type="evidence" value="ECO:0007669"/>
    <property type="project" value="UniProtKB-KW"/>
</dbReference>
<dbReference type="PANTHER" id="PTHR43248">
    <property type="entry name" value="2-SUCCINYL-6-HYDROXY-2,4-CYCLOHEXADIENE-1-CARBOXYLATE SYNTHASE"/>
    <property type="match status" value="1"/>
</dbReference>
<dbReference type="InterPro" id="IPR013595">
    <property type="entry name" value="Pept_S33_TAP-like_C"/>
</dbReference>
<reference evidence="6 7" key="1">
    <citation type="journal article" date="2019" name="Int. J. Syst. Evol. Microbiol.">
        <title>The Global Catalogue of Microorganisms (GCM) 10K type strain sequencing project: providing services to taxonomists for standard genome sequencing and annotation.</title>
        <authorList>
            <consortium name="The Broad Institute Genomics Platform"/>
            <consortium name="The Broad Institute Genome Sequencing Center for Infectious Disease"/>
            <person name="Wu L."/>
            <person name="Ma J."/>
        </authorList>
    </citation>
    <scope>NUCLEOTIDE SEQUENCE [LARGE SCALE GENOMIC DNA]</scope>
    <source>
        <strain evidence="6 7">JCM 13929</strain>
    </source>
</reference>
<sequence>MESSSIRVRVVIAGSLAAVAAAGAVIGGQPASAKAEAGIRAETGALAEAGATAGVSVRGEGNARAEAGAGTVQKSIKWGECPELAPGAKRDPRQTCGTVEVPLDYRRPRGESITVAVSRIATAKPGKKRGDLLFNPGGPGLQGLDMPGQMALTLPKKVRDSYDLIGFDPRGVGHSTPMSCGLPGAAGLLAVFPYPGAGGSIKENVATARSVAAQCATVGARLQYFTSANTARDMDRIRRALGARKLSYWGQSFGTYLGAVYTSLFPRNTDRMVLEGNVDPNKAWAKMLNTWNQGMNDRFPDAARVAAANDAGLGLGDTLKEVTDSFLALADRLDRRPATVPGAPVAVSGGLLRGVTYQMLQRNETLAPLTQFWKAMAGLSEGKAPTDADVAVLRQIFADTPPAKGVPADNQVTMALAMICGDTTWSRDVDSYAKAVAGARAKYPLSGGMPNNILPCAFWSKKPIEPLVKVTSHGPRNVLILQNRRDNATPWAAGRGMRKALGDRAGFVGVEHGGHFAYGTGSACADQATVAFLTEGTLPAKDLTCAGPKS</sequence>
<evidence type="ECO:0000256" key="4">
    <source>
        <dbReference type="SAM" id="SignalP"/>
    </source>
</evidence>
<accession>A0ABN2F3U5</accession>
<evidence type="ECO:0000256" key="2">
    <source>
        <dbReference type="ARBA" id="ARBA00022729"/>
    </source>
</evidence>
<keyword evidence="7" id="KW-1185">Reference proteome</keyword>
<dbReference type="SUPFAM" id="SSF53474">
    <property type="entry name" value="alpha/beta-Hydrolases"/>
    <property type="match status" value="1"/>
</dbReference>
<dbReference type="EMBL" id="BAAAMU010000015">
    <property type="protein sequence ID" value="GAA1628549.1"/>
    <property type="molecule type" value="Genomic_DNA"/>
</dbReference>
<comment type="caution">
    <text evidence="6">The sequence shown here is derived from an EMBL/GenBank/DDBJ whole genome shotgun (WGS) entry which is preliminary data.</text>
</comment>